<gene>
    <name evidence="2" type="ORF">ECRASSUSDP1_LOCUS13647</name>
</gene>
<evidence type="ECO:0000313" key="2">
    <source>
        <dbReference type="EMBL" id="CAI2372318.1"/>
    </source>
</evidence>
<keyword evidence="1" id="KW-0812">Transmembrane</keyword>
<accession>A0AAD1UR80</accession>
<evidence type="ECO:0000256" key="1">
    <source>
        <dbReference type="SAM" id="Phobius"/>
    </source>
</evidence>
<name>A0AAD1UR80_EUPCR</name>
<organism evidence="2 3">
    <name type="scientific">Euplotes crassus</name>
    <dbReference type="NCBI Taxonomy" id="5936"/>
    <lineage>
        <taxon>Eukaryota</taxon>
        <taxon>Sar</taxon>
        <taxon>Alveolata</taxon>
        <taxon>Ciliophora</taxon>
        <taxon>Intramacronucleata</taxon>
        <taxon>Spirotrichea</taxon>
        <taxon>Hypotrichia</taxon>
        <taxon>Euplotida</taxon>
        <taxon>Euplotidae</taxon>
        <taxon>Moneuplotes</taxon>
    </lineage>
</organism>
<keyword evidence="1" id="KW-0472">Membrane</keyword>
<dbReference type="EMBL" id="CAMPGE010013597">
    <property type="protein sequence ID" value="CAI2372318.1"/>
    <property type="molecule type" value="Genomic_DNA"/>
</dbReference>
<sequence>MNERVNIDVQDTGEIRIMVPNRQAQAHNTLMKLQSPTGTDVVQLNKDIINHQRFRENYITDADIWSCIYPDNCYFQYSTLIGVEEEGMKLTHDTFQKANTSIYLNDAQTCLRLGGFTATKNMTSIFGGVSQLTHNYNRRLKYSIGGMFGSLHSVNTYAQYNLRNSTSVKCKINRVYQDPDDPHHEVSLTVREQLSEEFSMEMTFMRGLHDELRISALNTMNVLEDSSKQTIIEVETKIKKHITTGTLRVRNHISEYLGTNLELNVGSAGHYPTLGISSDICINMFIFQRLFKNMRSNRMQVQNSRMKNINFLFGFGYGSDGFSINIGVELAGITLKLPILFPRELGTTEDGEEVTLDDFYFGGFVIAYFAGFTYQFKKLVAQRKKLKQKRRRQA</sequence>
<reference evidence="2" key="1">
    <citation type="submission" date="2023-07" db="EMBL/GenBank/DDBJ databases">
        <authorList>
            <consortium name="AG Swart"/>
            <person name="Singh M."/>
            <person name="Singh A."/>
            <person name="Seah K."/>
            <person name="Emmerich C."/>
        </authorList>
    </citation>
    <scope>NUCLEOTIDE SEQUENCE</scope>
    <source>
        <strain evidence="2">DP1</strain>
    </source>
</reference>
<proteinExistence type="predicted"/>
<evidence type="ECO:0000313" key="3">
    <source>
        <dbReference type="Proteomes" id="UP001295684"/>
    </source>
</evidence>
<keyword evidence="1" id="KW-1133">Transmembrane helix</keyword>
<comment type="caution">
    <text evidence="2">The sequence shown here is derived from an EMBL/GenBank/DDBJ whole genome shotgun (WGS) entry which is preliminary data.</text>
</comment>
<feature type="transmembrane region" description="Helical" evidence="1">
    <location>
        <begin position="359"/>
        <end position="376"/>
    </location>
</feature>
<dbReference type="AlphaFoldDB" id="A0AAD1UR80"/>
<keyword evidence="3" id="KW-1185">Reference proteome</keyword>
<dbReference type="Proteomes" id="UP001295684">
    <property type="component" value="Unassembled WGS sequence"/>
</dbReference>
<feature type="transmembrane region" description="Helical" evidence="1">
    <location>
        <begin position="311"/>
        <end position="339"/>
    </location>
</feature>
<feature type="transmembrane region" description="Helical" evidence="1">
    <location>
        <begin position="271"/>
        <end position="291"/>
    </location>
</feature>
<protein>
    <submittedName>
        <fullName evidence="2">Uncharacterized protein</fullName>
    </submittedName>
</protein>